<keyword evidence="2" id="KW-1185">Reference proteome</keyword>
<name>A0A7W7JYL2_9SPHN</name>
<protein>
    <submittedName>
        <fullName evidence="1">Uncharacterized protein</fullName>
    </submittedName>
</protein>
<dbReference type="Proteomes" id="UP000575241">
    <property type="component" value="Unassembled WGS sequence"/>
</dbReference>
<dbReference type="EMBL" id="JACHLN010000001">
    <property type="protein sequence ID" value="MBB4837746.1"/>
    <property type="molecule type" value="Genomic_DNA"/>
</dbReference>
<sequence>MPLYAFKVRELATSGGAIQQILPLMIESIPDEVRKLQWYIFDDDVVVLEQSTLQDFRHNSDTAMNWSALVDKISVIESAFNIIIVGYGFSAPISEIEKLYDTSNFEGNFVSVSLFDGCEWRVSSNILDVIKNIVEKVL</sequence>
<proteinExistence type="predicted"/>
<organism evidence="1 2">
    <name type="scientific">Sphingomonas kyeonggiensis</name>
    <dbReference type="NCBI Taxonomy" id="1268553"/>
    <lineage>
        <taxon>Bacteria</taxon>
        <taxon>Pseudomonadati</taxon>
        <taxon>Pseudomonadota</taxon>
        <taxon>Alphaproteobacteria</taxon>
        <taxon>Sphingomonadales</taxon>
        <taxon>Sphingomonadaceae</taxon>
        <taxon>Sphingomonas</taxon>
    </lineage>
</organism>
<accession>A0A7W7JYL2</accession>
<evidence type="ECO:0000313" key="2">
    <source>
        <dbReference type="Proteomes" id="UP000575241"/>
    </source>
</evidence>
<dbReference type="RefSeq" id="WP_184162766.1">
    <property type="nucleotide sequence ID" value="NZ_JACHLN010000001.1"/>
</dbReference>
<gene>
    <name evidence="1" type="ORF">HNP52_000797</name>
</gene>
<evidence type="ECO:0000313" key="1">
    <source>
        <dbReference type="EMBL" id="MBB4837746.1"/>
    </source>
</evidence>
<comment type="caution">
    <text evidence="1">The sequence shown here is derived from an EMBL/GenBank/DDBJ whole genome shotgun (WGS) entry which is preliminary data.</text>
</comment>
<dbReference type="AlphaFoldDB" id="A0A7W7JYL2"/>
<reference evidence="1 2" key="1">
    <citation type="submission" date="2020-08" db="EMBL/GenBank/DDBJ databases">
        <title>Functional genomics of gut bacteria from endangered species of beetles.</title>
        <authorList>
            <person name="Carlos-Shanley C."/>
        </authorList>
    </citation>
    <scope>NUCLEOTIDE SEQUENCE [LARGE SCALE GENOMIC DNA]</scope>
    <source>
        <strain evidence="1 2">S00224</strain>
    </source>
</reference>